<dbReference type="Gene3D" id="2.160.10.10">
    <property type="entry name" value="Hexapeptide repeat proteins"/>
    <property type="match status" value="1"/>
</dbReference>
<dbReference type="OrthoDB" id="9803036at2"/>
<sequence>MAARTVFSQTAAPPTPWSKNLEEPQIDTSAYVHSFSNLIGNVTVSPNVLVAPGTSIRADEGTPFYIGESTKIQDGVVIHGLEKGRVVGDDGKEYSVWLGKQVCITHMALIHGPAYVGNNCFIGFRSTVFNARIGEGCIVMMHALIQDVEIPPGKYVPSGSIITNQQQADRLPEVKESDRLFANHVVEMNKALRVGDQSSQNAACLNAVQEQQAPIKESTQTLYKNSETPMMTTTNLRDQVRSLLSQGYKIGAEHADQRRFKTSSWLSCGSITGQREEQILHEIDVFLQDNQGEYVRLIGIDPNAKRRVLETIIQRPGDNPTQSSSSGSNGHYKSTPAHQGSSQSSNGQVSSNVRTHLRSLMSQGYKIGTEYANQRRFKTSSWQTGPTIEGHQENAVIRSLEAVIADHPNEYVRLVGIDPTAKRRVLELIVQRPGEKVSLDSNGSSHGQSSYGSSSRGGSAVKAGIASDMISQVRALLAQGYKIGTEHADKRRFKTSSWQSCTPIESNRESEVISALEACIAEHEGEYVRLLGIDPKAKRRVLEAIIHRPDDKAQTISRPANESPSSYGSSSKTTKTHAGNNRLSSEVVAQVRSLIAQGHKIGMEHADKRRFKTGSWQSCTPVESTRESDVFVALENCIAEHQGEYVRLLGIDPKAKRRVLETIIQRP</sequence>
<organism evidence="4 5">
    <name type="scientific">Aphanothece hegewaldii CCALA 016</name>
    <dbReference type="NCBI Taxonomy" id="2107694"/>
    <lineage>
        <taxon>Bacteria</taxon>
        <taxon>Bacillati</taxon>
        <taxon>Cyanobacteriota</taxon>
        <taxon>Cyanophyceae</taxon>
        <taxon>Oscillatoriophycideae</taxon>
        <taxon>Chroococcales</taxon>
        <taxon>Aphanothecaceae</taxon>
        <taxon>Aphanothece</taxon>
    </lineage>
</organism>
<dbReference type="InterPro" id="IPR052265">
    <property type="entry name" value="Gamma-CA"/>
</dbReference>
<feature type="compositionally biased region" description="Polar residues" evidence="2">
    <location>
        <begin position="329"/>
        <end position="339"/>
    </location>
</feature>
<dbReference type="Pfam" id="PF00101">
    <property type="entry name" value="RuBisCO_small"/>
    <property type="match status" value="4"/>
</dbReference>
<comment type="caution">
    <text evidence="4">The sequence shown here is derived from an EMBL/GenBank/DDBJ whole genome shotgun (WGS) entry which is preliminary data.</text>
</comment>
<dbReference type="CDD" id="cd00307">
    <property type="entry name" value="RuBisCO_small_like"/>
    <property type="match status" value="4"/>
</dbReference>
<dbReference type="CDD" id="cd00710">
    <property type="entry name" value="LbH_gamma_CA"/>
    <property type="match status" value="1"/>
</dbReference>
<evidence type="ECO:0000256" key="2">
    <source>
        <dbReference type="SAM" id="MobiDB-lite"/>
    </source>
</evidence>
<dbReference type="Proteomes" id="UP000239001">
    <property type="component" value="Unassembled WGS sequence"/>
</dbReference>
<dbReference type="PANTHER" id="PTHR43360">
    <property type="entry name" value="CARBON DIOXIDE CONCENTRATING MECHANISM PROTEIN CCMM"/>
    <property type="match status" value="1"/>
</dbReference>
<feature type="compositionally biased region" description="Low complexity" evidence="2">
    <location>
        <begin position="340"/>
        <end position="351"/>
    </location>
</feature>
<name>A0A2T1M044_9CHRO</name>
<keyword evidence="5" id="KW-1185">Reference proteome</keyword>
<dbReference type="AlphaFoldDB" id="A0A2T1M044"/>
<evidence type="ECO:0000259" key="3">
    <source>
        <dbReference type="SMART" id="SM00961"/>
    </source>
</evidence>
<feature type="region of interest" description="Disordered" evidence="2">
    <location>
        <begin position="313"/>
        <end position="351"/>
    </location>
</feature>
<dbReference type="InterPro" id="IPR036385">
    <property type="entry name" value="RuBisCO_ssu_sf"/>
</dbReference>
<comment type="similarity">
    <text evidence="1">Belongs to the gamma-class carbonic anhydrase family.</text>
</comment>
<dbReference type="InterPro" id="IPR047223">
    <property type="entry name" value="CA_gamma_LbH"/>
</dbReference>
<dbReference type="PANTHER" id="PTHR43360:SF1">
    <property type="entry name" value="CARBOXYSOME ASSEMBLY PROTEIN CCMM"/>
    <property type="match status" value="1"/>
</dbReference>
<dbReference type="EMBL" id="PXOH01000005">
    <property type="protein sequence ID" value="PSF38029.1"/>
    <property type="molecule type" value="Genomic_DNA"/>
</dbReference>
<evidence type="ECO:0000313" key="4">
    <source>
        <dbReference type="EMBL" id="PSF38029.1"/>
    </source>
</evidence>
<dbReference type="GO" id="GO:0031470">
    <property type="term" value="C:carboxysome"/>
    <property type="evidence" value="ECO:0007669"/>
    <property type="project" value="UniProtKB-ARBA"/>
</dbReference>
<feature type="domain" description="Ribulose bisphosphate carboxylase small subunit" evidence="3">
    <location>
        <begin position="454"/>
        <end position="549"/>
    </location>
</feature>
<reference evidence="4 5" key="2">
    <citation type="submission" date="2018-03" db="EMBL/GenBank/DDBJ databases">
        <authorList>
            <person name="Keele B.F."/>
        </authorList>
    </citation>
    <scope>NUCLEOTIDE SEQUENCE [LARGE SCALE GENOMIC DNA]</scope>
    <source>
        <strain evidence="4 5">CCALA 016</strain>
    </source>
</reference>
<feature type="domain" description="Ribulose bisphosphate carboxylase small subunit" evidence="3">
    <location>
        <begin position="575"/>
        <end position="667"/>
    </location>
</feature>
<dbReference type="GO" id="GO:0043886">
    <property type="term" value="F:structural constituent of carboxysome shell"/>
    <property type="evidence" value="ECO:0007669"/>
    <property type="project" value="UniProtKB-ARBA"/>
</dbReference>
<feature type="domain" description="Ribulose bisphosphate carboxylase small subunit" evidence="3">
    <location>
        <begin position="340"/>
        <end position="433"/>
    </location>
</feature>
<feature type="region of interest" description="Disordered" evidence="2">
    <location>
        <begin position="550"/>
        <end position="583"/>
    </location>
</feature>
<dbReference type="InterPro" id="IPR000894">
    <property type="entry name" value="RuBisCO_ssu_dom"/>
</dbReference>
<evidence type="ECO:0000313" key="5">
    <source>
        <dbReference type="Proteomes" id="UP000239001"/>
    </source>
</evidence>
<feature type="compositionally biased region" description="Polar residues" evidence="2">
    <location>
        <begin position="572"/>
        <end position="583"/>
    </location>
</feature>
<accession>A0A2T1M044</accession>
<dbReference type="SUPFAM" id="SSF55239">
    <property type="entry name" value="RuBisCO, small subunit"/>
    <property type="match status" value="4"/>
</dbReference>
<evidence type="ECO:0000256" key="1">
    <source>
        <dbReference type="ARBA" id="ARBA00023595"/>
    </source>
</evidence>
<reference evidence="4 5" key="1">
    <citation type="submission" date="2018-03" db="EMBL/GenBank/DDBJ databases">
        <title>The ancient ancestry and fast evolution of plastids.</title>
        <authorList>
            <person name="Moore K.R."/>
            <person name="Magnabosco C."/>
            <person name="Momper L."/>
            <person name="Gold D.A."/>
            <person name="Bosak T."/>
            <person name="Fournier G.P."/>
        </authorList>
    </citation>
    <scope>NUCLEOTIDE SEQUENCE [LARGE SCALE GENOMIC DNA]</scope>
    <source>
        <strain evidence="4 5">CCALA 016</strain>
    </source>
</reference>
<feature type="compositionally biased region" description="Polar residues" evidence="2">
    <location>
        <begin position="1"/>
        <end position="12"/>
    </location>
</feature>
<protein>
    <submittedName>
        <fullName evidence="4">Carbon dioxide concentrating mechanism protein CcmM</fullName>
    </submittedName>
</protein>
<feature type="domain" description="Ribulose bisphosphate carboxylase small subunit" evidence="3">
    <location>
        <begin position="221"/>
        <end position="316"/>
    </location>
</feature>
<feature type="region of interest" description="Disordered" evidence="2">
    <location>
        <begin position="436"/>
        <end position="458"/>
    </location>
</feature>
<proteinExistence type="inferred from homology"/>
<dbReference type="SMART" id="SM00961">
    <property type="entry name" value="RuBisCO_small"/>
    <property type="match status" value="4"/>
</dbReference>
<dbReference type="RefSeq" id="WP_106455996.1">
    <property type="nucleotide sequence ID" value="NZ_PXOH01000005.1"/>
</dbReference>
<dbReference type="SUPFAM" id="SSF51161">
    <property type="entry name" value="Trimeric LpxA-like enzymes"/>
    <property type="match status" value="1"/>
</dbReference>
<feature type="compositionally biased region" description="Low complexity" evidence="2">
    <location>
        <begin position="439"/>
        <end position="458"/>
    </location>
</feature>
<gene>
    <name evidence="4" type="ORF">C7H19_06025</name>
</gene>
<dbReference type="InterPro" id="IPR011004">
    <property type="entry name" value="Trimer_LpxA-like_sf"/>
</dbReference>
<dbReference type="Gene3D" id="3.30.190.10">
    <property type="entry name" value="Ribulose bisphosphate carboxylase, small subunit"/>
    <property type="match status" value="4"/>
</dbReference>
<feature type="region of interest" description="Disordered" evidence="2">
    <location>
        <begin position="1"/>
        <end position="20"/>
    </location>
</feature>